<evidence type="ECO:0000313" key="4">
    <source>
        <dbReference type="Proteomes" id="UP000515135"/>
    </source>
</evidence>
<dbReference type="InterPro" id="IPR016024">
    <property type="entry name" value="ARM-type_fold"/>
</dbReference>
<dbReference type="RefSeq" id="XP_019624031.1">
    <property type="nucleotide sequence ID" value="XM_019768472.1"/>
</dbReference>
<dbReference type="Pfam" id="PF14695">
    <property type="entry name" value="LINES_C"/>
    <property type="match status" value="1"/>
</dbReference>
<dbReference type="SUPFAM" id="SSF48371">
    <property type="entry name" value="ARM repeat"/>
    <property type="match status" value="1"/>
</dbReference>
<evidence type="ECO:0000256" key="1">
    <source>
        <dbReference type="SAM" id="MobiDB-lite"/>
    </source>
</evidence>
<feature type="region of interest" description="Disordered" evidence="1">
    <location>
        <begin position="654"/>
        <end position="698"/>
    </location>
</feature>
<feature type="domain" description="Protein Lines N-terminal" evidence="2">
    <location>
        <begin position="260"/>
        <end position="545"/>
    </location>
</feature>
<evidence type="ECO:0000259" key="2">
    <source>
        <dbReference type="Pfam" id="PF14694"/>
    </source>
</evidence>
<protein>
    <submittedName>
        <fullName evidence="5">Protein Lines homolog 1-like</fullName>
    </submittedName>
</protein>
<accession>A0A6P4Z386</accession>
<dbReference type="PANTHER" id="PTHR16057">
    <property type="entry name" value="WINS1, 2 PROTEIN"/>
    <property type="match status" value="1"/>
</dbReference>
<keyword evidence="4" id="KW-1185">Reference proteome</keyword>
<name>A0A6P4Z386_BRABE</name>
<dbReference type="Pfam" id="PF14694">
    <property type="entry name" value="LINES_N"/>
    <property type="match status" value="1"/>
</dbReference>
<dbReference type="InterPro" id="IPR032794">
    <property type="entry name" value="LINES_N"/>
</dbReference>
<dbReference type="InterPro" id="IPR024875">
    <property type="entry name" value="Protein_Lines"/>
</dbReference>
<proteinExistence type="predicted"/>
<dbReference type="GeneID" id="109469801"/>
<reference evidence="5" key="1">
    <citation type="submission" date="2025-08" db="UniProtKB">
        <authorList>
            <consortium name="RefSeq"/>
        </authorList>
    </citation>
    <scope>IDENTIFICATION</scope>
    <source>
        <tissue evidence="5">Gonad</tissue>
    </source>
</reference>
<feature type="compositionally biased region" description="Acidic residues" evidence="1">
    <location>
        <begin position="687"/>
        <end position="696"/>
    </location>
</feature>
<dbReference type="OrthoDB" id="8251209at2759"/>
<evidence type="ECO:0000259" key="3">
    <source>
        <dbReference type="Pfam" id="PF14695"/>
    </source>
</evidence>
<evidence type="ECO:0000313" key="5">
    <source>
        <dbReference type="RefSeq" id="XP_019624031.1"/>
    </source>
</evidence>
<dbReference type="PANTHER" id="PTHR16057:SF1">
    <property type="entry name" value="PROTEIN LINES HOMOLOG 1"/>
    <property type="match status" value="1"/>
</dbReference>
<feature type="domain" description="Protein Lines C-terminal" evidence="3">
    <location>
        <begin position="701"/>
        <end position="736"/>
    </location>
</feature>
<sequence length="742" mass="82680">MFCFRKTSTAFPGSSHGLKDFITFVGETMSVRKKLKGEDIVGKLDNLHYDIIANRWVHLDAQDVSQSLDLHQSCDFEQPNSSGNRLFLAQERDVCLVKLSITTILFDKLGSGGKDGKHDIKKLQEICRRLLLQNHKLFECLDILLGSGDQLVAYTACKTAASVVINFPTQMQPFPKTWLSGLLQKFKQSPHSSRAVCTFDLFKLVIRAHGNSFPSMPEESDSPAVPKGAGITCLEILDDNWDQLTQLYLKDCQSFSEQLSSCQPSTSTQEEVAFLSLLSLWIECLNSEVGTLSQLHNSNVLLELVPALKSTKSSLVYVNILEVFSQSLLYEQEEIDASSETVISVSHALLKAFDDEMIKRVPWQDKHVGFGGTDFVEGQLIAGQKPGDWVLVRTLVLVLLKACSITTISGLSGQEETLSIVTILQRLSSFVCKKLAITSDRHGATVPQSGPWLFELFSDQDDCMIEAMLSLLNINTAVSRYATDSLHADVITSLNPHCVFLQFLETTTWDHSILLDLLISMETSFLAYITKYLHLVITEWQVFHQTNQLHYQTMVDTCVSSDSGEGVITSNKPGSVQNGEKKWESPPHPQPDHGQLLQITDTQQSDKTCSTEKQTDDIEVEGVCALEVGTMSEFDSFDMDTTGQQLHTLDTDALQSKNPQGQDIKHDDLSVEGEKDESFSQSSDNDSSSDDGEEESTLDKTMGVLIRLRLAVERLSEKNLFPYNVSPLLRLLTMVEAKYEED</sequence>
<dbReference type="InterPro" id="IPR029415">
    <property type="entry name" value="Lines_C"/>
</dbReference>
<gene>
    <name evidence="5" type="primary">LOC109469801</name>
</gene>
<feature type="compositionally biased region" description="Basic and acidic residues" evidence="1">
    <location>
        <begin position="663"/>
        <end position="678"/>
    </location>
</feature>
<feature type="region of interest" description="Disordered" evidence="1">
    <location>
        <begin position="566"/>
        <end position="595"/>
    </location>
</feature>
<dbReference type="AlphaFoldDB" id="A0A6P4Z386"/>
<dbReference type="KEGG" id="bbel:109469801"/>
<feature type="compositionally biased region" description="Polar residues" evidence="1">
    <location>
        <begin position="566"/>
        <end position="578"/>
    </location>
</feature>
<organism evidence="4 5">
    <name type="scientific">Branchiostoma belcheri</name>
    <name type="common">Amphioxus</name>
    <dbReference type="NCBI Taxonomy" id="7741"/>
    <lineage>
        <taxon>Eukaryota</taxon>
        <taxon>Metazoa</taxon>
        <taxon>Chordata</taxon>
        <taxon>Cephalochordata</taxon>
        <taxon>Leptocardii</taxon>
        <taxon>Amphioxiformes</taxon>
        <taxon>Branchiostomatidae</taxon>
        <taxon>Branchiostoma</taxon>
    </lineage>
</organism>
<dbReference type="Proteomes" id="UP000515135">
    <property type="component" value="Unplaced"/>
</dbReference>